<dbReference type="InterPro" id="IPR011032">
    <property type="entry name" value="GroES-like_sf"/>
</dbReference>
<dbReference type="EMBL" id="JADION010000027">
    <property type="protein sequence ID" value="MBF4102762.1"/>
    <property type="molecule type" value="Genomic_DNA"/>
</dbReference>
<dbReference type="AlphaFoldDB" id="A0A930URQ4"/>
<organism evidence="1">
    <name type="scientific">Gallibacterium anatis</name>
    <dbReference type="NCBI Taxonomy" id="750"/>
    <lineage>
        <taxon>Bacteria</taxon>
        <taxon>Pseudomonadati</taxon>
        <taxon>Pseudomonadota</taxon>
        <taxon>Gammaproteobacteria</taxon>
        <taxon>Pasteurellales</taxon>
        <taxon>Pasteurellaceae</taxon>
        <taxon>Gallibacterium</taxon>
    </lineage>
</organism>
<sequence length="35" mass="3786">MVNSCGHCYACRTGHPNVCKDLKVTGVHVQGVCRI</sequence>
<reference evidence="1" key="1">
    <citation type="submission" date="2020-11" db="EMBL/GenBank/DDBJ databases">
        <title>Gallibacterium anatis 1637, full genome, WGS.</title>
        <authorList>
            <person name="Laishevtcev A.I."/>
            <person name="Yakimova E.A."/>
            <person name="Petkovich D."/>
            <person name="Stepanova T.V."/>
            <person name="Kalendr R.S."/>
            <person name="Rubalsky E.O."/>
            <person name="Zulkarneev E.R."/>
            <person name="Aleshkin A.V."/>
        </authorList>
    </citation>
    <scope>NUCLEOTIDE SEQUENCE</scope>
    <source>
        <strain evidence="1">1637</strain>
    </source>
</reference>
<proteinExistence type="predicted"/>
<accession>A0A930URQ4</accession>
<protein>
    <submittedName>
        <fullName evidence="1">Alcohol dehydrogenase catalytic domain-containing protein</fullName>
    </submittedName>
</protein>
<dbReference type="Gene3D" id="3.90.180.10">
    <property type="entry name" value="Medium-chain alcohol dehydrogenases, catalytic domain"/>
    <property type="match status" value="1"/>
</dbReference>
<name>A0A930URQ4_9PAST</name>
<comment type="caution">
    <text evidence="1">The sequence shown here is derived from an EMBL/GenBank/DDBJ whole genome shotgun (WGS) entry which is preliminary data.</text>
</comment>
<evidence type="ECO:0000313" key="1">
    <source>
        <dbReference type="EMBL" id="MBF4102762.1"/>
    </source>
</evidence>
<dbReference type="SUPFAM" id="SSF50129">
    <property type="entry name" value="GroES-like"/>
    <property type="match status" value="1"/>
</dbReference>
<gene>
    <name evidence="1" type="ORF">INT80_09660</name>
</gene>